<protein>
    <recommendedName>
        <fullName evidence="5">DUF5808 domain-containing protein</fullName>
    </recommendedName>
</protein>
<evidence type="ECO:0008006" key="5">
    <source>
        <dbReference type="Google" id="ProtNLM"/>
    </source>
</evidence>
<evidence type="ECO:0000256" key="2">
    <source>
        <dbReference type="SAM" id="Phobius"/>
    </source>
</evidence>
<accession>A0ABU4GYD6</accession>
<evidence type="ECO:0000313" key="3">
    <source>
        <dbReference type="EMBL" id="MDW4572091.1"/>
    </source>
</evidence>
<keyword evidence="4" id="KW-1185">Reference proteome</keyword>
<gene>
    <name evidence="3" type="ORF">R8Z58_04785</name>
</gene>
<dbReference type="EMBL" id="JAWQEV010000001">
    <property type="protein sequence ID" value="MDW4572091.1"/>
    <property type="molecule type" value="Genomic_DNA"/>
</dbReference>
<comment type="caution">
    <text evidence="3">The sequence shown here is derived from an EMBL/GenBank/DDBJ whole genome shotgun (WGS) entry which is preliminary data.</text>
</comment>
<evidence type="ECO:0000256" key="1">
    <source>
        <dbReference type="SAM" id="MobiDB-lite"/>
    </source>
</evidence>
<name>A0ABU4GYD6_9MICO</name>
<keyword evidence="2" id="KW-0812">Transmembrane</keyword>
<keyword evidence="2" id="KW-1133">Transmembrane helix</keyword>
<organism evidence="3 4">
    <name type="scientific">Microbacterium arthrosphaerae</name>
    <dbReference type="NCBI Taxonomy" id="792652"/>
    <lineage>
        <taxon>Bacteria</taxon>
        <taxon>Bacillati</taxon>
        <taxon>Actinomycetota</taxon>
        <taxon>Actinomycetes</taxon>
        <taxon>Micrococcales</taxon>
        <taxon>Microbacteriaceae</taxon>
        <taxon>Microbacterium</taxon>
    </lineage>
</organism>
<feature type="transmembrane region" description="Helical" evidence="2">
    <location>
        <begin position="78"/>
        <end position="102"/>
    </location>
</feature>
<dbReference type="Proteomes" id="UP001283109">
    <property type="component" value="Unassembled WGS sequence"/>
</dbReference>
<keyword evidence="2" id="KW-0472">Membrane</keyword>
<proteinExistence type="predicted"/>
<dbReference type="RefSeq" id="WP_318352597.1">
    <property type="nucleotide sequence ID" value="NZ_JAWQEV010000001.1"/>
</dbReference>
<feature type="region of interest" description="Disordered" evidence="1">
    <location>
        <begin position="1"/>
        <end position="27"/>
    </location>
</feature>
<evidence type="ECO:0000313" key="4">
    <source>
        <dbReference type="Proteomes" id="UP001283109"/>
    </source>
</evidence>
<reference evidence="3 4" key="1">
    <citation type="submission" date="2023-11" db="EMBL/GenBank/DDBJ databases">
        <title>Draft genome sequence of Microbacterium arthrosphaerae JCM 30492.</title>
        <authorList>
            <person name="Zhang G."/>
            <person name="Ding Y."/>
        </authorList>
    </citation>
    <scope>NUCLEOTIDE SEQUENCE [LARGE SCALE GENOMIC DNA]</scope>
    <source>
        <strain evidence="3 4">JCM 30492</strain>
    </source>
</reference>
<sequence>MTQRVDDIGTGSTVHWTHPGRGEWTADRNGRAVGEVRRDAAGYVATRGRRTVGTYRSLDAALDAIDHRSLTTLQPGRFWTLALTTINVGIVAAISLVATAILR</sequence>